<feature type="transmembrane region" description="Helical" evidence="12">
    <location>
        <begin position="352"/>
        <end position="374"/>
    </location>
</feature>
<dbReference type="EMBL" id="JBHSBU010000001">
    <property type="protein sequence ID" value="MFC4158697.1"/>
    <property type="molecule type" value="Genomic_DNA"/>
</dbReference>
<keyword evidence="10 12" id="KW-0408">Iron</keyword>
<keyword evidence="3 12" id="KW-0813">Transport</keyword>
<comment type="caution">
    <text evidence="14">The sequence shown here is derived from an EMBL/GenBank/DDBJ whole genome shotgun (WGS) entry which is preliminary data.</text>
</comment>
<keyword evidence="4 12" id="KW-1003">Cell membrane</keyword>
<evidence type="ECO:0000256" key="11">
    <source>
        <dbReference type="ARBA" id="ARBA00023136"/>
    </source>
</evidence>
<evidence type="ECO:0000256" key="4">
    <source>
        <dbReference type="ARBA" id="ARBA00022475"/>
    </source>
</evidence>
<evidence type="ECO:0000256" key="1">
    <source>
        <dbReference type="ARBA" id="ARBA00004651"/>
    </source>
</evidence>
<feature type="transmembrane region" description="Helical" evidence="12">
    <location>
        <begin position="406"/>
        <end position="427"/>
    </location>
</feature>
<reference evidence="15" key="1">
    <citation type="journal article" date="2019" name="Int. J. Syst. Evol. Microbiol.">
        <title>The Global Catalogue of Microorganisms (GCM) 10K type strain sequencing project: providing services to taxonomists for standard genome sequencing and annotation.</title>
        <authorList>
            <consortium name="The Broad Institute Genomics Platform"/>
            <consortium name="The Broad Institute Genome Sequencing Center for Infectious Disease"/>
            <person name="Wu L."/>
            <person name="Ma J."/>
        </authorList>
    </citation>
    <scope>NUCLEOTIDE SEQUENCE [LARGE SCALE GENOMIC DNA]</scope>
    <source>
        <strain evidence="15">LMG 29894</strain>
    </source>
</reference>
<evidence type="ECO:0000313" key="14">
    <source>
        <dbReference type="EMBL" id="MFC4158697.1"/>
    </source>
</evidence>
<dbReference type="Pfam" id="PF01654">
    <property type="entry name" value="Cyt_bd_oxida_I"/>
    <property type="match status" value="1"/>
</dbReference>
<evidence type="ECO:0000256" key="13">
    <source>
        <dbReference type="SAM" id="MobiDB-lite"/>
    </source>
</evidence>
<dbReference type="RefSeq" id="WP_378161653.1">
    <property type="nucleotide sequence ID" value="NZ_JBHSBU010000001.1"/>
</dbReference>
<evidence type="ECO:0000256" key="3">
    <source>
        <dbReference type="ARBA" id="ARBA00022448"/>
    </source>
</evidence>
<proteinExistence type="inferred from homology"/>
<gene>
    <name evidence="14" type="ORF">ACFOW7_04895</name>
</gene>
<evidence type="ECO:0000256" key="9">
    <source>
        <dbReference type="ARBA" id="ARBA00022989"/>
    </source>
</evidence>
<dbReference type="PANTHER" id="PTHR30365">
    <property type="entry name" value="CYTOCHROME D UBIQUINOL OXIDASE"/>
    <property type="match status" value="1"/>
</dbReference>
<feature type="transmembrane region" description="Helical" evidence="12">
    <location>
        <begin position="96"/>
        <end position="118"/>
    </location>
</feature>
<comment type="subcellular location">
    <subcellularLocation>
        <location evidence="12">Cell inner membrane</location>
    </subcellularLocation>
    <subcellularLocation>
        <location evidence="1">Cell membrane</location>
        <topology evidence="1">Multi-pass membrane protein</topology>
    </subcellularLocation>
</comment>
<keyword evidence="11 12" id="KW-0472">Membrane</keyword>
<feature type="transmembrane region" description="Helical" evidence="12">
    <location>
        <begin position="49"/>
        <end position="76"/>
    </location>
</feature>
<evidence type="ECO:0000256" key="2">
    <source>
        <dbReference type="ARBA" id="ARBA00009819"/>
    </source>
</evidence>
<name>A0ABV8MM10_9NEIS</name>
<dbReference type="InterPro" id="IPR002585">
    <property type="entry name" value="Cyt-d_ubiquinol_oxidase_su_1"/>
</dbReference>
<feature type="transmembrane region" description="Helical" evidence="12">
    <location>
        <begin position="219"/>
        <end position="236"/>
    </location>
</feature>
<feature type="transmembrane region" description="Helical" evidence="12">
    <location>
        <begin position="13"/>
        <end position="37"/>
    </location>
</feature>
<evidence type="ECO:0000256" key="5">
    <source>
        <dbReference type="ARBA" id="ARBA00022617"/>
    </source>
</evidence>
<keyword evidence="6 12" id="KW-0812">Transmembrane</keyword>
<evidence type="ECO:0000256" key="6">
    <source>
        <dbReference type="ARBA" id="ARBA00022692"/>
    </source>
</evidence>
<keyword evidence="8 12" id="KW-0249">Electron transport</keyword>
<keyword evidence="5 12" id="KW-0349">Heme</keyword>
<evidence type="ECO:0000256" key="10">
    <source>
        <dbReference type="ARBA" id="ARBA00023004"/>
    </source>
</evidence>
<dbReference type="PANTHER" id="PTHR30365:SF14">
    <property type="entry name" value="CYTOCHROME BD MENAQUINOL OXIDASE SUBUNIT I-RELATED"/>
    <property type="match status" value="1"/>
</dbReference>
<evidence type="ECO:0000256" key="12">
    <source>
        <dbReference type="PIRNR" id="PIRNR006446"/>
    </source>
</evidence>
<feature type="region of interest" description="Disordered" evidence="13">
    <location>
        <begin position="435"/>
        <end position="460"/>
    </location>
</feature>
<comment type="similarity">
    <text evidence="2 12">Belongs to the cytochrome ubiquinol oxidase subunit 1 family.</text>
</comment>
<keyword evidence="7 12" id="KW-0479">Metal-binding</keyword>
<accession>A0ABV8MM10</accession>
<dbReference type="Proteomes" id="UP001595791">
    <property type="component" value="Unassembled WGS sequence"/>
</dbReference>
<evidence type="ECO:0000256" key="8">
    <source>
        <dbReference type="ARBA" id="ARBA00022982"/>
    </source>
</evidence>
<sequence>MSFDPFILSRLQFAANISFHILFPTITIGLAWVLVYFKLRYRHSGEERWMLAYGFWVKVFALSFGLGVVSGVTMSFQFGTNWPGFMDFAGNIAGPLLAYEVLTAFFLEATFLGIMLFGSRRVSPAVHTGATILVAVGTTLSAFWILALNSWMQTPAGYALIDGRLHGVDWLAVIFNPSFPYRLVHTLIASGLTVAFLLAGISAYRWLRGDRCLEMAAGLRTGVYLAAMLIPLQIIAGDLHGLNTLRHQPAKIAAMEGIWTTGRGVPAVLFGWPDEIEKKTYGEVAIPRLGSFYLTHDFEGEVQGIDAFPDLHPPVLPVFLAFRVMVGTGVLMLLVSWLAAWNLIRRASLPTWLARVLVAMTFSGWIALLAGWYVTEIGRQPWLISGLLLTRDAVSNVPGEMVGLSLAGYVGLYGFLLLSYISVLFYLARRASDYPPPAEPPAAETPQPLIPDDSKEPRHG</sequence>
<evidence type="ECO:0000256" key="7">
    <source>
        <dbReference type="ARBA" id="ARBA00022723"/>
    </source>
</evidence>
<feature type="transmembrane region" description="Helical" evidence="12">
    <location>
        <begin position="130"/>
        <end position="152"/>
    </location>
</feature>
<keyword evidence="9 12" id="KW-1133">Transmembrane helix</keyword>
<feature type="transmembrane region" description="Helical" evidence="12">
    <location>
        <begin position="183"/>
        <end position="207"/>
    </location>
</feature>
<keyword evidence="15" id="KW-1185">Reference proteome</keyword>
<evidence type="ECO:0000313" key="15">
    <source>
        <dbReference type="Proteomes" id="UP001595791"/>
    </source>
</evidence>
<dbReference type="PIRSF" id="PIRSF006446">
    <property type="entry name" value="Cyt_quinol_oxidase_1"/>
    <property type="match status" value="1"/>
</dbReference>
<organism evidence="14 15">
    <name type="scientific">Chitinimonas lacunae</name>
    <dbReference type="NCBI Taxonomy" id="1963018"/>
    <lineage>
        <taxon>Bacteria</taxon>
        <taxon>Pseudomonadati</taxon>
        <taxon>Pseudomonadota</taxon>
        <taxon>Betaproteobacteria</taxon>
        <taxon>Neisseriales</taxon>
        <taxon>Chitinibacteraceae</taxon>
        <taxon>Chitinimonas</taxon>
    </lineage>
</organism>
<protein>
    <submittedName>
        <fullName evidence="14">Cytochrome ubiquinol oxidase subunit I</fullName>
    </submittedName>
</protein>
<feature type="transmembrane region" description="Helical" evidence="12">
    <location>
        <begin position="318"/>
        <end position="340"/>
    </location>
</feature>